<dbReference type="Gene3D" id="3.40.1520.20">
    <property type="match status" value="1"/>
</dbReference>
<dbReference type="InterPro" id="IPR036737">
    <property type="entry name" value="OmpA-like_sf"/>
</dbReference>
<dbReference type="Gene3D" id="3.30.1330.60">
    <property type="entry name" value="OmpA-like domain"/>
    <property type="match status" value="1"/>
</dbReference>
<dbReference type="CDD" id="cd07185">
    <property type="entry name" value="OmpA_C-like"/>
    <property type="match status" value="1"/>
</dbReference>
<dbReference type="PANTHER" id="PTHR30329">
    <property type="entry name" value="STATOR ELEMENT OF FLAGELLAR MOTOR COMPLEX"/>
    <property type="match status" value="1"/>
</dbReference>
<dbReference type="PROSITE" id="PS51123">
    <property type="entry name" value="OMPA_2"/>
    <property type="match status" value="1"/>
</dbReference>
<dbReference type="Pfam" id="PF00691">
    <property type="entry name" value="OmpA"/>
    <property type="match status" value="1"/>
</dbReference>
<dbReference type="InterPro" id="IPR006664">
    <property type="entry name" value="OMP_bac"/>
</dbReference>
<dbReference type="RefSeq" id="WP_215219232.1">
    <property type="nucleotide sequence ID" value="NZ_OU015430.1"/>
</dbReference>
<evidence type="ECO:0000256" key="1">
    <source>
        <dbReference type="ARBA" id="ARBA00004442"/>
    </source>
</evidence>
<evidence type="ECO:0000256" key="3">
    <source>
        <dbReference type="ARBA" id="ARBA00023237"/>
    </source>
</evidence>
<feature type="chain" id="PRO_5045900575" evidence="5">
    <location>
        <begin position="28"/>
        <end position="268"/>
    </location>
</feature>
<feature type="signal peptide" evidence="5">
    <location>
        <begin position="1"/>
        <end position="27"/>
    </location>
</feature>
<dbReference type="SUPFAM" id="SSF103088">
    <property type="entry name" value="OmpA-like"/>
    <property type="match status" value="1"/>
</dbReference>
<comment type="subcellular location">
    <subcellularLocation>
        <location evidence="1">Cell outer membrane</location>
    </subcellularLocation>
</comment>
<evidence type="ECO:0000259" key="6">
    <source>
        <dbReference type="PROSITE" id="PS51123"/>
    </source>
</evidence>
<accession>A0ABM8UC41</accession>
<keyword evidence="3" id="KW-0998">Cell outer membrane</keyword>
<keyword evidence="5" id="KW-0732">Signal</keyword>
<dbReference type="PRINTS" id="PR01023">
    <property type="entry name" value="NAFLGMOTY"/>
</dbReference>
<gene>
    <name evidence="7" type="primary">pal_2</name>
    <name evidence="7" type="ORF">LYB30171_00199</name>
</gene>
<dbReference type="PANTHER" id="PTHR30329:SF21">
    <property type="entry name" value="LIPOPROTEIN YIAD-RELATED"/>
    <property type="match status" value="1"/>
</dbReference>
<keyword evidence="7" id="KW-0449">Lipoprotein</keyword>
<evidence type="ECO:0000256" key="5">
    <source>
        <dbReference type="SAM" id="SignalP"/>
    </source>
</evidence>
<name>A0ABM8UC41_9GAMM</name>
<keyword evidence="8" id="KW-1185">Reference proteome</keyword>
<sequence length="268" mass="27966">MRPAVAHVFILLAALCPFCALPSPALAQDAAVPAPAAAIRPVIAAGTVPDEATRAAVLARLQALYGTARVVDRIEVGAVMAPPGWGERIVAMLGPDLQQVRAGELVVDGSSVRITGEVGNEAARQQVASGLANAAGPHYLVRNALTGGGNRQQEVLDQALADRIIEFESGSARLTPDGRAILDEMVVAIKRVGDQQVQVIGHTDDVGGRDANVALSLQRAIAVKAYMERAGVAADNLGVQGFGPDRPVADNATAEGRARNRRIEFRVL</sequence>
<feature type="domain" description="OmpA-like" evidence="6">
    <location>
        <begin position="154"/>
        <end position="268"/>
    </location>
</feature>
<evidence type="ECO:0000313" key="8">
    <source>
        <dbReference type="Proteomes" id="UP000680116"/>
    </source>
</evidence>
<keyword evidence="2 4" id="KW-0472">Membrane</keyword>
<reference evidence="7 8" key="1">
    <citation type="submission" date="2021-04" db="EMBL/GenBank/DDBJ databases">
        <authorList>
            <person name="Rodrigo-Torres L."/>
            <person name="Arahal R. D."/>
            <person name="Lucena T."/>
        </authorList>
    </citation>
    <scope>NUCLEOTIDE SEQUENCE [LARGE SCALE GENOMIC DNA]</scope>
    <source>
        <strain evidence="7 8">CECT 30171</strain>
    </source>
</reference>
<dbReference type="InterPro" id="IPR006665">
    <property type="entry name" value="OmpA-like"/>
</dbReference>
<dbReference type="InterPro" id="IPR050330">
    <property type="entry name" value="Bact_OuterMem_StrucFunc"/>
</dbReference>
<evidence type="ECO:0000256" key="2">
    <source>
        <dbReference type="ARBA" id="ARBA00023136"/>
    </source>
</evidence>
<protein>
    <submittedName>
        <fullName evidence="7">Peptidoglycan-associated lipoprotein</fullName>
    </submittedName>
</protein>
<dbReference type="Proteomes" id="UP000680116">
    <property type="component" value="Chromosome"/>
</dbReference>
<dbReference type="PRINTS" id="PR01021">
    <property type="entry name" value="OMPADOMAIN"/>
</dbReference>
<organism evidence="7 8">
    <name type="scientific">Novilysobacter luteus</name>
    <dbReference type="NCBI Taxonomy" id="2822368"/>
    <lineage>
        <taxon>Bacteria</taxon>
        <taxon>Pseudomonadati</taxon>
        <taxon>Pseudomonadota</taxon>
        <taxon>Gammaproteobacteria</taxon>
        <taxon>Lysobacterales</taxon>
        <taxon>Lysobacteraceae</taxon>
        <taxon>Novilysobacter</taxon>
    </lineage>
</organism>
<proteinExistence type="predicted"/>
<evidence type="ECO:0000313" key="7">
    <source>
        <dbReference type="EMBL" id="CAG4968113.1"/>
    </source>
</evidence>
<dbReference type="EMBL" id="OU015430">
    <property type="protein sequence ID" value="CAG4968113.1"/>
    <property type="molecule type" value="Genomic_DNA"/>
</dbReference>
<evidence type="ECO:0000256" key="4">
    <source>
        <dbReference type="PROSITE-ProRule" id="PRU00473"/>
    </source>
</evidence>